<protein>
    <recommendedName>
        <fullName evidence="4">Sel1 repeat family protein</fullName>
    </recommendedName>
</protein>
<comment type="similarity">
    <text evidence="1">Belongs to the sel-1 family.</text>
</comment>
<proteinExistence type="inferred from homology"/>
<dbReference type="AlphaFoldDB" id="A0A8H7SDS9"/>
<dbReference type="PANTHER" id="PTHR11102:SF160">
    <property type="entry name" value="ERAD-ASSOCIATED E3 UBIQUITIN-PROTEIN LIGASE COMPONENT HRD3"/>
    <property type="match status" value="1"/>
</dbReference>
<evidence type="ECO:0000313" key="2">
    <source>
        <dbReference type="EMBL" id="KAG2228494.1"/>
    </source>
</evidence>
<comment type="caution">
    <text evidence="2">The sequence shown here is derived from an EMBL/GenBank/DDBJ whole genome shotgun (WGS) entry which is preliminary data.</text>
</comment>
<name>A0A8H7SDS9_9FUNG</name>
<dbReference type="Pfam" id="PF08238">
    <property type="entry name" value="Sel1"/>
    <property type="match status" value="4"/>
</dbReference>
<reference evidence="2" key="1">
    <citation type="submission" date="2021-01" db="EMBL/GenBank/DDBJ databases">
        <title>Metabolic potential, ecology and presence of endohyphal bacteria is reflected in genomic diversity of Mucoromycotina.</title>
        <authorList>
            <person name="Muszewska A."/>
            <person name="Okrasinska A."/>
            <person name="Steczkiewicz K."/>
            <person name="Drgas O."/>
            <person name="Orlowska M."/>
            <person name="Perlinska-Lenart U."/>
            <person name="Aleksandrzak-Piekarczyk T."/>
            <person name="Szatraj K."/>
            <person name="Zielenkiewicz U."/>
            <person name="Pilsyk S."/>
            <person name="Malc E."/>
            <person name="Mieczkowski P."/>
            <person name="Kruszewska J.S."/>
            <person name="Biernat P."/>
            <person name="Pawlowska J."/>
        </authorList>
    </citation>
    <scope>NUCLEOTIDE SEQUENCE</scope>
    <source>
        <strain evidence="2">WA0000018081</strain>
    </source>
</reference>
<dbReference type="InterPro" id="IPR006597">
    <property type="entry name" value="Sel1-like"/>
</dbReference>
<organism evidence="2 3">
    <name type="scientific">Thamnidium elegans</name>
    <dbReference type="NCBI Taxonomy" id="101142"/>
    <lineage>
        <taxon>Eukaryota</taxon>
        <taxon>Fungi</taxon>
        <taxon>Fungi incertae sedis</taxon>
        <taxon>Mucoromycota</taxon>
        <taxon>Mucoromycotina</taxon>
        <taxon>Mucoromycetes</taxon>
        <taxon>Mucorales</taxon>
        <taxon>Mucorineae</taxon>
        <taxon>Mucoraceae</taxon>
        <taxon>Thamnidium</taxon>
    </lineage>
</organism>
<dbReference type="InterPro" id="IPR011990">
    <property type="entry name" value="TPR-like_helical_dom_sf"/>
</dbReference>
<dbReference type="EMBL" id="JAEPRE010000438">
    <property type="protein sequence ID" value="KAG2228494.1"/>
    <property type="molecule type" value="Genomic_DNA"/>
</dbReference>
<evidence type="ECO:0000313" key="3">
    <source>
        <dbReference type="Proteomes" id="UP000613177"/>
    </source>
</evidence>
<accession>A0A8H7SDS9</accession>
<sequence>MRTGTTAFSKDKQYFDEEEHVKTYRKFTEAAEYYQHAMAQHYLGTMYQAFLYGHCSELTHLDYIYRYGEGVYIDPTKTLEYYKVDVSQDAHDINSVIGDMLRDGENGLAIDYEDEKYWYHFIQTPIAFEWYQEAADYGVVLNNKVMSYFASAVRVHNADTYNSMDEVYKFGHSVPIDHHQAKYWFLRSALAKNDEGQLSLGLSYLVDVPSQEVDYETALFWFRKALKRGNEKAQEYIDQTIHNMALLLKPPASNDKDILIDNMRKELAILTAKLKRYRTTSRSQDEATRYLPKRRNFS</sequence>
<dbReference type="Proteomes" id="UP000613177">
    <property type="component" value="Unassembled WGS sequence"/>
</dbReference>
<dbReference type="SUPFAM" id="SSF81901">
    <property type="entry name" value="HCP-like"/>
    <property type="match status" value="1"/>
</dbReference>
<evidence type="ECO:0000256" key="1">
    <source>
        <dbReference type="ARBA" id="ARBA00038101"/>
    </source>
</evidence>
<dbReference type="PANTHER" id="PTHR11102">
    <property type="entry name" value="SEL-1-LIKE PROTEIN"/>
    <property type="match status" value="1"/>
</dbReference>
<gene>
    <name evidence="2" type="ORF">INT48_005061</name>
</gene>
<dbReference type="SMART" id="SM00671">
    <property type="entry name" value="SEL1"/>
    <property type="match status" value="2"/>
</dbReference>
<dbReference type="Gene3D" id="1.25.40.10">
    <property type="entry name" value="Tetratricopeptide repeat domain"/>
    <property type="match status" value="1"/>
</dbReference>
<dbReference type="InterPro" id="IPR050767">
    <property type="entry name" value="Sel1_AlgK"/>
</dbReference>
<evidence type="ECO:0008006" key="4">
    <source>
        <dbReference type="Google" id="ProtNLM"/>
    </source>
</evidence>
<keyword evidence="3" id="KW-1185">Reference proteome</keyword>